<dbReference type="NCBIfam" id="TIGR02782">
    <property type="entry name" value="TrbB_P"/>
    <property type="match status" value="1"/>
</dbReference>
<dbReference type="GO" id="GO:0005737">
    <property type="term" value="C:cytoplasm"/>
    <property type="evidence" value="ECO:0007669"/>
    <property type="project" value="InterPro"/>
</dbReference>
<evidence type="ECO:0000313" key="4">
    <source>
        <dbReference type="Proteomes" id="UP000239504"/>
    </source>
</evidence>
<proteinExistence type="inferred from homology"/>
<dbReference type="InterPro" id="IPR001482">
    <property type="entry name" value="T2SS/T4SS_dom"/>
</dbReference>
<dbReference type="InterPro" id="IPR014149">
    <property type="entry name" value="Conjug-transfer_TrbB"/>
</dbReference>
<comment type="similarity">
    <text evidence="1">Belongs to the GSP E family.</text>
</comment>
<dbReference type="InterPro" id="IPR050921">
    <property type="entry name" value="T4SS_GSP_E_ATPase"/>
</dbReference>
<dbReference type="SUPFAM" id="SSF52540">
    <property type="entry name" value="P-loop containing nucleoside triphosphate hydrolases"/>
    <property type="match status" value="1"/>
</dbReference>
<evidence type="ECO:0000313" key="3">
    <source>
        <dbReference type="EMBL" id="PQA89236.1"/>
    </source>
</evidence>
<sequence length="331" mass="34951">MTGAPIANGADARRASMLKTAFGPVIGAALGDPSVLEIIANPDGALWVERAGEGRKREAQQIRPADAERIIRLVASGAGMSCDSDHPVVSAELPETGERFEGVLPPVSLAPAFAIRKPATRLYSIEDYVADGVMTAAQGFALQAAIAAKHNILIAGGTSSGKTTLANALIAKIAELCERIVILEDTRELNCAADDKIGLRTSPGADLTRLVRATMRLRPDRIIVGEVRGGEALDLLKAWNTGHPGGIATIHANSAASALSRLEQLIGERTNRVPRELIAEAVDLVVFIAKTPNGRAVREIVRVAGLHPDHSYRIEPAKGPELSLVMQGDQS</sequence>
<feature type="domain" description="Bacterial type II secretion system protein E" evidence="2">
    <location>
        <begin position="77"/>
        <end position="286"/>
    </location>
</feature>
<dbReference type="InterPro" id="IPR027417">
    <property type="entry name" value="P-loop_NTPase"/>
</dbReference>
<evidence type="ECO:0000256" key="1">
    <source>
        <dbReference type="ARBA" id="ARBA00006611"/>
    </source>
</evidence>
<keyword evidence="4" id="KW-1185">Reference proteome</keyword>
<dbReference type="AlphaFoldDB" id="A0A2S7K9Q1"/>
<gene>
    <name evidence="3" type="primary">trbB</name>
    <name evidence="3" type="ORF">CW354_04680</name>
</gene>
<name>A0A2S7K9Q1_9PROT</name>
<dbReference type="EMBL" id="PJCH01000003">
    <property type="protein sequence ID" value="PQA89236.1"/>
    <property type="molecule type" value="Genomic_DNA"/>
</dbReference>
<dbReference type="Pfam" id="PF00437">
    <property type="entry name" value="T2SSE"/>
    <property type="match status" value="1"/>
</dbReference>
<dbReference type="OrthoDB" id="9810761at2"/>
<comment type="caution">
    <text evidence="3">The sequence shown here is derived from an EMBL/GenBank/DDBJ whole genome shotgun (WGS) entry which is preliminary data.</text>
</comment>
<accession>A0A2S7K9Q1</accession>
<organism evidence="3 4">
    <name type="scientific">Hyphococcus luteus</name>
    <dbReference type="NCBI Taxonomy" id="2058213"/>
    <lineage>
        <taxon>Bacteria</taxon>
        <taxon>Pseudomonadati</taxon>
        <taxon>Pseudomonadota</taxon>
        <taxon>Alphaproteobacteria</taxon>
        <taxon>Parvularculales</taxon>
        <taxon>Parvularculaceae</taxon>
        <taxon>Hyphococcus</taxon>
    </lineage>
</organism>
<dbReference type="CDD" id="cd01130">
    <property type="entry name" value="VirB11-like_ATPase"/>
    <property type="match status" value="1"/>
</dbReference>
<reference evidence="3 4" key="1">
    <citation type="submission" date="2017-12" db="EMBL/GenBank/DDBJ databases">
        <authorList>
            <person name="Hurst M.R.H."/>
        </authorList>
    </citation>
    <scope>NUCLEOTIDE SEQUENCE [LARGE SCALE GENOMIC DNA]</scope>
    <source>
        <strain evidence="3 4">SY-3-19</strain>
    </source>
</reference>
<protein>
    <submittedName>
        <fullName evidence="3">P-type conjugative transfer ATPase TrbB</fullName>
    </submittedName>
</protein>
<dbReference type="Gene3D" id="3.40.50.300">
    <property type="entry name" value="P-loop containing nucleotide triphosphate hydrolases"/>
    <property type="match status" value="1"/>
</dbReference>
<dbReference type="GO" id="GO:0005524">
    <property type="term" value="F:ATP binding"/>
    <property type="evidence" value="ECO:0007669"/>
    <property type="project" value="InterPro"/>
</dbReference>
<dbReference type="RefSeq" id="WP_104828873.1">
    <property type="nucleotide sequence ID" value="NZ_PJCH01000003.1"/>
</dbReference>
<dbReference type="PANTHER" id="PTHR30486">
    <property type="entry name" value="TWITCHING MOTILITY PROTEIN PILT"/>
    <property type="match status" value="1"/>
</dbReference>
<dbReference type="Gene3D" id="3.30.450.90">
    <property type="match status" value="1"/>
</dbReference>
<dbReference type="PANTHER" id="PTHR30486:SF6">
    <property type="entry name" value="TYPE IV PILUS RETRACTATION ATPASE PILT"/>
    <property type="match status" value="1"/>
</dbReference>
<dbReference type="Proteomes" id="UP000239504">
    <property type="component" value="Unassembled WGS sequence"/>
</dbReference>
<evidence type="ECO:0000259" key="2">
    <source>
        <dbReference type="Pfam" id="PF00437"/>
    </source>
</evidence>
<dbReference type="GO" id="GO:0016887">
    <property type="term" value="F:ATP hydrolysis activity"/>
    <property type="evidence" value="ECO:0007669"/>
    <property type="project" value="InterPro"/>
</dbReference>